<feature type="region of interest" description="Disordered" evidence="2">
    <location>
        <begin position="136"/>
        <end position="174"/>
    </location>
</feature>
<dbReference type="PROSITE" id="PS50157">
    <property type="entry name" value="ZINC_FINGER_C2H2_2"/>
    <property type="match status" value="1"/>
</dbReference>
<feature type="domain" description="C2H2-type" evidence="4">
    <location>
        <begin position="178"/>
        <end position="205"/>
    </location>
</feature>
<evidence type="ECO:0000259" key="4">
    <source>
        <dbReference type="PROSITE" id="PS50157"/>
    </source>
</evidence>
<organism evidence="5 6">
    <name type="scientific">Jaapia argillacea MUCL 33604</name>
    <dbReference type="NCBI Taxonomy" id="933084"/>
    <lineage>
        <taxon>Eukaryota</taxon>
        <taxon>Fungi</taxon>
        <taxon>Dikarya</taxon>
        <taxon>Basidiomycota</taxon>
        <taxon>Agaricomycotina</taxon>
        <taxon>Agaricomycetes</taxon>
        <taxon>Agaricomycetidae</taxon>
        <taxon>Jaapiales</taxon>
        <taxon>Jaapiaceae</taxon>
        <taxon>Jaapia</taxon>
    </lineage>
</organism>
<dbReference type="InParanoid" id="A0A067PGD1"/>
<feature type="chain" id="PRO_5001643147" description="C2H2-type domain-containing protein" evidence="3">
    <location>
        <begin position="28"/>
        <end position="331"/>
    </location>
</feature>
<accession>A0A067PGD1</accession>
<sequence length="331" mass="35723">MADSTTSQADMSGGLSLLSLSIAAASASPIPVANNAPQSGVYNGQGSWNGSLPAGVNGSFHTNGHVKQHRRLSSTGQARRRLSDARDAAVRPSAATIQTAAAALSSLATLSISGAPPPASLPHSQGQGVFKLEASPSTTATPIPIPAGGEKEEQDTQSTDAPTSNSSGKPGKKRGTLYQCESCSKVYRHPSCLIKHRWEHSPQWREASKFVLSKHQQVQLLEVNFTLYVVNLNIHYPFHKGSGYTISPFALGFWGNIATRRSFSLAIIPFWRFAPPAVDNEYGCQWNLFSGQVCVFNSLFFLYRASHLKLSACETIHPIPVHRSTFARLYC</sequence>
<dbReference type="Proteomes" id="UP000027265">
    <property type="component" value="Unassembled WGS sequence"/>
</dbReference>
<evidence type="ECO:0000256" key="3">
    <source>
        <dbReference type="SAM" id="SignalP"/>
    </source>
</evidence>
<keyword evidence="3" id="KW-0732">Signal</keyword>
<keyword evidence="1" id="KW-0862">Zinc</keyword>
<evidence type="ECO:0000313" key="6">
    <source>
        <dbReference type="Proteomes" id="UP000027265"/>
    </source>
</evidence>
<feature type="signal peptide" evidence="3">
    <location>
        <begin position="1"/>
        <end position="27"/>
    </location>
</feature>
<feature type="compositionally biased region" description="Polar residues" evidence="2">
    <location>
        <begin position="156"/>
        <end position="168"/>
    </location>
</feature>
<dbReference type="HOGENOM" id="CLU_839547_0_0_1"/>
<dbReference type="InterPro" id="IPR013087">
    <property type="entry name" value="Znf_C2H2_type"/>
</dbReference>
<dbReference type="EMBL" id="KL197731">
    <property type="protein sequence ID" value="KDQ53943.1"/>
    <property type="molecule type" value="Genomic_DNA"/>
</dbReference>
<keyword evidence="1" id="KW-0479">Metal-binding</keyword>
<name>A0A067PGD1_9AGAM</name>
<dbReference type="OrthoDB" id="2152896at2759"/>
<keyword evidence="6" id="KW-1185">Reference proteome</keyword>
<proteinExistence type="predicted"/>
<protein>
    <recommendedName>
        <fullName evidence="4">C2H2-type domain-containing protein</fullName>
    </recommendedName>
</protein>
<reference evidence="6" key="1">
    <citation type="journal article" date="2014" name="Proc. Natl. Acad. Sci. U.S.A.">
        <title>Extensive sampling of basidiomycete genomes demonstrates inadequacy of the white-rot/brown-rot paradigm for wood decay fungi.</title>
        <authorList>
            <person name="Riley R."/>
            <person name="Salamov A.A."/>
            <person name="Brown D.W."/>
            <person name="Nagy L.G."/>
            <person name="Floudas D."/>
            <person name="Held B.W."/>
            <person name="Levasseur A."/>
            <person name="Lombard V."/>
            <person name="Morin E."/>
            <person name="Otillar R."/>
            <person name="Lindquist E.A."/>
            <person name="Sun H."/>
            <person name="LaButti K.M."/>
            <person name="Schmutz J."/>
            <person name="Jabbour D."/>
            <person name="Luo H."/>
            <person name="Baker S.E."/>
            <person name="Pisabarro A.G."/>
            <person name="Walton J.D."/>
            <person name="Blanchette R.A."/>
            <person name="Henrissat B."/>
            <person name="Martin F."/>
            <person name="Cullen D."/>
            <person name="Hibbett D.S."/>
            <person name="Grigoriev I.V."/>
        </authorList>
    </citation>
    <scope>NUCLEOTIDE SEQUENCE [LARGE SCALE GENOMIC DNA]</scope>
    <source>
        <strain evidence="6">MUCL 33604</strain>
    </source>
</reference>
<keyword evidence="1" id="KW-0863">Zinc-finger</keyword>
<evidence type="ECO:0000256" key="2">
    <source>
        <dbReference type="SAM" id="MobiDB-lite"/>
    </source>
</evidence>
<feature type="region of interest" description="Disordered" evidence="2">
    <location>
        <begin position="53"/>
        <end position="91"/>
    </location>
</feature>
<dbReference type="GO" id="GO:0008270">
    <property type="term" value="F:zinc ion binding"/>
    <property type="evidence" value="ECO:0007669"/>
    <property type="project" value="UniProtKB-KW"/>
</dbReference>
<dbReference type="PROSITE" id="PS00028">
    <property type="entry name" value="ZINC_FINGER_C2H2_1"/>
    <property type="match status" value="1"/>
</dbReference>
<dbReference type="AlphaFoldDB" id="A0A067PGD1"/>
<dbReference type="STRING" id="933084.A0A067PGD1"/>
<evidence type="ECO:0000313" key="5">
    <source>
        <dbReference type="EMBL" id="KDQ53943.1"/>
    </source>
</evidence>
<gene>
    <name evidence="5" type="ORF">JAAARDRAFT_418499</name>
</gene>
<evidence type="ECO:0000256" key="1">
    <source>
        <dbReference type="PROSITE-ProRule" id="PRU00042"/>
    </source>
</evidence>